<accession>A0A8D8WU95</accession>
<feature type="compositionally biased region" description="Basic and acidic residues" evidence="1">
    <location>
        <begin position="21"/>
        <end position="46"/>
    </location>
</feature>
<feature type="region of interest" description="Disordered" evidence="1">
    <location>
        <begin position="358"/>
        <end position="412"/>
    </location>
</feature>
<reference evidence="2" key="1">
    <citation type="submission" date="2021-05" db="EMBL/GenBank/DDBJ databases">
        <authorList>
            <person name="Alioto T."/>
            <person name="Alioto T."/>
            <person name="Gomez Garrido J."/>
        </authorList>
    </citation>
    <scope>NUCLEOTIDE SEQUENCE</scope>
</reference>
<protein>
    <submittedName>
        <fullName evidence="2">Uncharacterized protein</fullName>
    </submittedName>
</protein>
<dbReference type="EMBL" id="HBUF01225998">
    <property type="protein sequence ID" value="CAG6671403.1"/>
    <property type="molecule type" value="Transcribed_RNA"/>
</dbReference>
<organism evidence="2">
    <name type="scientific">Cacopsylla melanoneura</name>
    <dbReference type="NCBI Taxonomy" id="428564"/>
    <lineage>
        <taxon>Eukaryota</taxon>
        <taxon>Metazoa</taxon>
        <taxon>Ecdysozoa</taxon>
        <taxon>Arthropoda</taxon>
        <taxon>Hexapoda</taxon>
        <taxon>Insecta</taxon>
        <taxon>Pterygota</taxon>
        <taxon>Neoptera</taxon>
        <taxon>Paraneoptera</taxon>
        <taxon>Hemiptera</taxon>
        <taxon>Sternorrhyncha</taxon>
        <taxon>Psylloidea</taxon>
        <taxon>Psyllidae</taxon>
        <taxon>Psyllinae</taxon>
        <taxon>Cacopsylla</taxon>
    </lineage>
</organism>
<feature type="compositionally biased region" description="Polar residues" evidence="1">
    <location>
        <begin position="56"/>
        <end position="65"/>
    </location>
</feature>
<feature type="compositionally biased region" description="Polar residues" evidence="1">
    <location>
        <begin position="401"/>
        <end position="412"/>
    </location>
</feature>
<evidence type="ECO:0000313" key="2">
    <source>
        <dbReference type="EMBL" id="CAG6671403.1"/>
    </source>
</evidence>
<evidence type="ECO:0000256" key="1">
    <source>
        <dbReference type="SAM" id="MobiDB-lite"/>
    </source>
</evidence>
<feature type="compositionally biased region" description="Basic and acidic residues" evidence="1">
    <location>
        <begin position="358"/>
        <end position="400"/>
    </location>
</feature>
<name>A0A8D8WU95_9HEMI</name>
<sequence>MADVEPLDKITTKKLKIELRNYDKSSFKTSSESRENAENSNLRKDQNSNLDEAVHSNLTSNTEQQSKSEEKVNPTSDMFNDTMKIVPRERSEELMTTVLSFHDQIALSLERHMKMIDENEDLGSYSKDDHNNTDFKNNTKQFRLSEELADYKNFLAYLKHSDDYNATEGLVPKNNIFENETNSTESSRNQFENEKEIETAKFYNASLELKNEREDDKCDNSLTDQYKTDHNIMNHSRHLNPQDLTTRPYDVHNRIEKRSVPNMNSEFHEIDDHKTRTEMLGSSNKTLSMSREEKNHQDEKPILPGADKFWDFFITSPVAVILNSTTIYEKAGLYNPEMKDYEKEYYDKVVKTLREKQGIQDHEERKDNEHHEEDASVEQHDRYRSVEHSKQLNSVERETKQNTIHTEQGKTFQNYGSDEIGNLLGPLVNRSSLQKDIDYNLMEKSKEERVTIDPKERLSPEKYAEFLELKKSLDLQYKDLKEHMNKTDRHIERIFIEMRNLKEEKMLNDYFEHNELLFTHYSTPHNYSNTVDVFNIATEPYVNPFSWENASDFMPDKINERSTEEVGDGHQFEDLENFNDKHFSVTPDPENEKERAEMEEHLRRLLMTTMNTNGEMYKITSNTEKYDYESLERYDKKKYQEVLKMELEQKDGLIGNISKDHIEHIHANLMKRLNKTRPSNVQRTTIKPNTVTPKLWFEESVFDQNDPKIVYAKYLHNVRNMTVRLNMEVGKKYIKNITYFNKEDRRYAHQYKSTTECRRFSHIIPFWLTQPKEIEDVFKGNTKIFREYIQYILDKHNFTELPVNGRFAFVRKYINKLNNPLIFNRITIFPTAYITTDHVLSLKDQMKHFKGHLKSKIHKAYKHVKHFLFNSSLDEAHDHVPIIKTDTIPDEVIINITTPPAVGPYYDYY</sequence>
<dbReference type="AlphaFoldDB" id="A0A8D8WU95"/>
<feature type="region of interest" description="Disordered" evidence="1">
    <location>
        <begin position="21"/>
        <end position="80"/>
    </location>
</feature>
<proteinExistence type="predicted"/>